<dbReference type="EMBL" id="JABMCG010000042">
    <property type="protein sequence ID" value="NUU26595.1"/>
    <property type="molecule type" value="Genomic_DNA"/>
</dbReference>
<evidence type="ECO:0000313" key="4">
    <source>
        <dbReference type="EMBL" id="NUU26595.1"/>
    </source>
</evidence>
<feature type="domain" description="DUF11" evidence="3">
    <location>
        <begin position="318"/>
        <end position="438"/>
    </location>
</feature>
<dbReference type="InterPro" id="IPR001434">
    <property type="entry name" value="OmcB-like_DUF11"/>
</dbReference>
<feature type="compositionally biased region" description="Low complexity" evidence="1">
    <location>
        <begin position="560"/>
        <end position="580"/>
    </location>
</feature>
<feature type="non-terminal residue" evidence="4">
    <location>
        <position position="655"/>
    </location>
</feature>
<feature type="region of interest" description="Disordered" evidence="1">
    <location>
        <begin position="1"/>
        <end position="30"/>
    </location>
</feature>
<organism evidence="4 5">
    <name type="scientific">Curtobacterium citreum</name>
    <dbReference type="NCBI Taxonomy" id="2036"/>
    <lineage>
        <taxon>Bacteria</taxon>
        <taxon>Bacillati</taxon>
        <taxon>Actinomycetota</taxon>
        <taxon>Actinomycetes</taxon>
        <taxon>Micrococcales</taxon>
        <taxon>Microbacteriaceae</taxon>
        <taxon>Curtobacterium</taxon>
    </lineage>
</organism>
<feature type="region of interest" description="Disordered" evidence="1">
    <location>
        <begin position="552"/>
        <end position="628"/>
    </location>
</feature>
<dbReference type="GO" id="GO:0005975">
    <property type="term" value="P:carbohydrate metabolic process"/>
    <property type="evidence" value="ECO:0007669"/>
    <property type="project" value="UniProtKB-ARBA"/>
</dbReference>
<gene>
    <name evidence="4" type="ORF">HP467_00490</name>
</gene>
<dbReference type="SUPFAM" id="SSF49899">
    <property type="entry name" value="Concanavalin A-like lectins/glucanases"/>
    <property type="match status" value="1"/>
</dbReference>
<keyword evidence="2" id="KW-0472">Membrane</keyword>
<feature type="compositionally biased region" description="Low complexity" evidence="1">
    <location>
        <begin position="601"/>
        <end position="613"/>
    </location>
</feature>
<dbReference type="InterPro" id="IPR047589">
    <property type="entry name" value="DUF11_rpt"/>
</dbReference>
<feature type="domain" description="DUF11" evidence="3">
    <location>
        <begin position="461"/>
        <end position="565"/>
    </location>
</feature>
<dbReference type="Gene3D" id="2.60.40.10">
    <property type="entry name" value="Immunoglobulins"/>
    <property type="match status" value="2"/>
</dbReference>
<evidence type="ECO:0000313" key="5">
    <source>
        <dbReference type="Proteomes" id="UP000539146"/>
    </source>
</evidence>
<evidence type="ECO:0000259" key="3">
    <source>
        <dbReference type="Pfam" id="PF01345"/>
    </source>
</evidence>
<comment type="caution">
    <text evidence="4">The sequence shown here is derived from an EMBL/GenBank/DDBJ whole genome shotgun (WGS) entry which is preliminary data.</text>
</comment>
<protein>
    <submittedName>
        <fullName evidence="4">DUF11 domain-containing protein</fullName>
    </submittedName>
</protein>
<dbReference type="PANTHER" id="PTHR34819">
    <property type="entry name" value="LARGE CYSTEINE-RICH PERIPLASMIC PROTEIN OMCB"/>
    <property type="match status" value="1"/>
</dbReference>
<dbReference type="RefSeq" id="WP_175324847.1">
    <property type="nucleotide sequence ID" value="NZ_JABMCG010000042.1"/>
</dbReference>
<dbReference type="InterPro" id="IPR013320">
    <property type="entry name" value="ConA-like_dom_sf"/>
</dbReference>
<feature type="transmembrane region" description="Helical" evidence="2">
    <location>
        <begin position="40"/>
        <end position="60"/>
    </location>
</feature>
<dbReference type="Pfam" id="PF01345">
    <property type="entry name" value="DUF11"/>
    <property type="match status" value="2"/>
</dbReference>
<dbReference type="InterPro" id="IPR051172">
    <property type="entry name" value="Chlamydia_OmcB"/>
</dbReference>
<dbReference type="Proteomes" id="UP000539146">
    <property type="component" value="Unassembled WGS sequence"/>
</dbReference>
<dbReference type="AlphaFoldDB" id="A0A850DPZ2"/>
<evidence type="ECO:0000256" key="1">
    <source>
        <dbReference type="SAM" id="MobiDB-lite"/>
    </source>
</evidence>
<name>A0A850DPZ2_9MICO</name>
<keyword evidence="2" id="KW-1133">Transmembrane helix</keyword>
<feature type="compositionally biased region" description="Gly residues" evidence="1">
    <location>
        <begin position="590"/>
        <end position="600"/>
    </location>
</feature>
<dbReference type="InterPro" id="IPR013783">
    <property type="entry name" value="Ig-like_fold"/>
</dbReference>
<reference evidence="4 5" key="1">
    <citation type="submission" date="2020-05" db="EMBL/GenBank/DDBJ databases">
        <title>Genome Sequencing of Type Strains.</title>
        <authorList>
            <person name="Lemaire J.F."/>
            <person name="Inderbitzin P."/>
            <person name="Gregorio O.A."/>
            <person name="Collins S.B."/>
            <person name="Wespe N."/>
            <person name="Knight-Connoni V."/>
        </authorList>
    </citation>
    <scope>NUCLEOTIDE SEQUENCE [LARGE SCALE GENOMIC DNA]</scope>
    <source>
        <strain evidence="4 5">DSM 20512</strain>
    </source>
</reference>
<sequence>MNRHTSPPGGAPAAPAEPADRPARPATDCSRRWWRRRPGLVAAGVATALGLLGGPAVLVAPSSAGSLPFPYVADFTTASGGTLSGDAEIRDGRLRLTDADPSQAGAWSTDDTFSSDLGLDIEFDYAMYHEGPQPGADGLLLFLADGAAPQGVGQSGAGLGYACRNDGTQGGSRPCNLPGLPGAFAGIAVDRYGNFSLPLNLSGPGAAPDSVVVRGSGDGLDGYRYIAGTTVRDGTATDGPEPRTVRVTLLPEDDGGLSITVRLETTSGVLRTVLDRVPLHGDGQAPLPPTLRLGFAASTGSNVDVHEVDELRVQVPVDLAVEQDLQASAAPGERVTYDVTARNPGPSPSDPSRLTVEVPDGLRDVSWTCRGLDGGTCAVASGTGPVATDVGLPRGGGAVVTVSGTVSDDATGALSSRAVVEPRAGLAETTPEDNVSVAETRVDPDVGPGPEPGTTAQLGTEKTVTPATDVVPGDALTYTLTARNDGDADAEQVGVTDELPAALRFTGSDDDCTADGQLVTCRSDDALAPGERRSFVVRAVLDEAYRGDGSDVVNVATATSPSDPDGGDPSPGVSIGVVDPGDGDGDGDGGDGGNDGGGGADDASPTPTPAAGDRPGADHGGRPARGGALAWTGASGLVQLGVAAALAAATGGVGW</sequence>
<dbReference type="NCBIfam" id="TIGR01451">
    <property type="entry name" value="B_ant_repeat"/>
    <property type="match status" value="1"/>
</dbReference>
<feature type="compositionally biased region" description="Low complexity" evidence="1">
    <location>
        <begin position="7"/>
        <end position="17"/>
    </location>
</feature>
<dbReference type="Gene3D" id="2.60.120.200">
    <property type="match status" value="1"/>
</dbReference>
<evidence type="ECO:0000256" key="2">
    <source>
        <dbReference type="SAM" id="Phobius"/>
    </source>
</evidence>
<proteinExistence type="predicted"/>
<accession>A0A850DPZ2</accession>
<keyword evidence="2" id="KW-0812">Transmembrane</keyword>